<keyword evidence="5" id="KW-0808">Transferase</keyword>
<dbReference type="GO" id="GO:0016301">
    <property type="term" value="F:kinase activity"/>
    <property type="evidence" value="ECO:0007669"/>
    <property type="project" value="UniProtKB-KW"/>
</dbReference>
<evidence type="ECO:0000256" key="2">
    <source>
        <dbReference type="ARBA" id="ARBA00022448"/>
    </source>
</evidence>
<dbReference type="AlphaFoldDB" id="A0A1G7I625"/>
<dbReference type="Proteomes" id="UP000183404">
    <property type="component" value="Unassembled WGS sequence"/>
</dbReference>
<keyword evidence="6" id="KW-0598">Phosphotransferase system</keyword>
<evidence type="ECO:0000256" key="5">
    <source>
        <dbReference type="ARBA" id="ARBA00022679"/>
    </source>
</evidence>
<dbReference type="Gene3D" id="3.40.50.510">
    <property type="entry name" value="Phosphotransferase system, mannose-type IIA component"/>
    <property type="match status" value="1"/>
</dbReference>
<dbReference type="CDD" id="cd00006">
    <property type="entry name" value="PTS_IIA_man"/>
    <property type="match status" value="1"/>
</dbReference>
<evidence type="ECO:0000256" key="7">
    <source>
        <dbReference type="ARBA" id="ARBA00022777"/>
    </source>
</evidence>
<dbReference type="GO" id="GO:0005737">
    <property type="term" value="C:cytoplasm"/>
    <property type="evidence" value="ECO:0007669"/>
    <property type="project" value="UniProtKB-SubCell"/>
</dbReference>
<dbReference type="GO" id="GO:0009401">
    <property type="term" value="P:phosphoenolpyruvate-dependent sugar phosphotransferase system"/>
    <property type="evidence" value="ECO:0007669"/>
    <property type="project" value="UniProtKB-KW"/>
</dbReference>
<reference evidence="8 9" key="1">
    <citation type="submission" date="2016-10" db="EMBL/GenBank/DDBJ databases">
        <authorList>
            <person name="de Groot N.N."/>
        </authorList>
    </citation>
    <scope>NUCLEOTIDE SEQUENCE [LARGE SCALE GENOMIC DNA]</scope>
    <source>
        <strain evidence="8 9">DSM 569</strain>
    </source>
</reference>
<dbReference type="InterPro" id="IPR036662">
    <property type="entry name" value="PTS_EIIA_man-typ_sf"/>
</dbReference>
<comment type="subcellular location">
    <subcellularLocation>
        <location evidence="1">Cytoplasm</location>
    </subcellularLocation>
</comment>
<accession>A0A1G7I625</accession>
<evidence type="ECO:0000313" key="9">
    <source>
        <dbReference type="Proteomes" id="UP000183404"/>
    </source>
</evidence>
<evidence type="ECO:0000313" key="8">
    <source>
        <dbReference type="EMBL" id="SDF08161.1"/>
    </source>
</evidence>
<name>A0A1G7I625_THETY</name>
<keyword evidence="3" id="KW-0963">Cytoplasm</keyword>
<dbReference type="PANTHER" id="PTHR33799">
    <property type="entry name" value="PTS PERMEASE-RELATED-RELATED"/>
    <property type="match status" value="1"/>
</dbReference>
<evidence type="ECO:0000256" key="4">
    <source>
        <dbReference type="ARBA" id="ARBA00022597"/>
    </source>
</evidence>
<dbReference type="InterPro" id="IPR051471">
    <property type="entry name" value="Bacterial_PTS_sugar_comp"/>
</dbReference>
<dbReference type="EMBL" id="FNBS01000003">
    <property type="protein sequence ID" value="SDF08161.1"/>
    <property type="molecule type" value="Genomic_DNA"/>
</dbReference>
<dbReference type="InterPro" id="IPR033887">
    <property type="entry name" value="PTS_IIA_man"/>
</dbReference>
<sequence length="149" mass="16377">MHDTVIIITGHGNYATGLKSSIQLIAGIIDGVYAIDFKENDSDISLKYKIKEILDKYPNSPVLIICDIVGGTPFKVAAEFAVSDDKKIELVAGCNLSALLEIVLQKDKLAITELANLAVKTTKNSVLNFTQYNEHYKDDEGTEKMREGI</sequence>
<dbReference type="GO" id="GO:0016020">
    <property type="term" value="C:membrane"/>
    <property type="evidence" value="ECO:0007669"/>
    <property type="project" value="InterPro"/>
</dbReference>
<protein>
    <submittedName>
        <fullName evidence="8">PTS system, N-acetylgalactosamine-specific IIA component</fullName>
    </submittedName>
</protein>
<evidence type="ECO:0000256" key="3">
    <source>
        <dbReference type="ARBA" id="ARBA00022490"/>
    </source>
</evidence>
<keyword evidence="7" id="KW-0418">Kinase</keyword>
<evidence type="ECO:0000256" key="6">
    <source>
        <dbReference type="ARBA" id="ARBA00022683"/>
    </source>
</evidence>
<evidence type="ECO:0000256" key="1">
    <source>
        <dbReference type="ARBA" id="ARBA00004496"/>
    </source>
</evidence>
<gene>
    <name evidence="8" type="ORF">SAMN04244560_00215</name>
</gene>
<dbReference type="SUPFAM" id="SSF53062">
    <property type="entry name" value="PTS system fructose IIA component-like"/>
    <property type="match status" value="1"/>
</dbReference>
<dbReference type="Pfam" id="PF03610">
    <property type="entry name" value="EIIA-man"/>
    <property type="match status" value="1"/>
</dbReference>
<organism evidence="8 9">
    <name type="scientific">Thermoanaerobacter thermohydrosulfuricus</name>
    <name type="common">Clostridium thermohydrosulfuricum</name>
    <dbReference type="NCBI Taxonomy" id="1516"/>
    <lineage>
        <taxon>Bacteria</taxon>
        <taxon>Bacillati</taxon>
        <taxon>Bacillota</taxon>
        <taxon>Clostridia</taxon>
        <taxon>Thermoanaerobacterales</taxon>
        <taxon>Thermoanaerobacteraceae</taxon>
        <taxon>Thermoanaerobacter</taxon>
    </lineage>
</organism>
<keyword evidence="4" id="KW-0762">Sugar transport</keyword>
<dbReference type="PANTHER" id="PTHR33799:SF1">
    <property type="entry name" value="PTS SYSTEM MANNOSE-SPECIFIC EIIAB COMPONENT-RELATED"/>
    <property type="match status" value="1"/>
</dbReference>
<keyword evidence="2" id="KW-0813">Transport</keyword>
<dbReference type="RefSeq" id="WP_004399932.1">
    <property type="nucleotide sequence ID" value="NZ_FNBS01000003.1"/>
</dbReference>
<dbReference type="PROSITE" id="PS51096">
    <property type="entry name" value="PTS_EIIA_TYPE_4"/>
    <property type="match status" value="1"/>
</dbReference>
<proteinExistence type="predicted"/>
<dbReference type="InterPro" id="IPR004701">
    <property type="entry name" value="PTS_EIIA_man-typ"/>
</dbReference>